<dbReference type="Pfam" id="PF00957">
    <property type="entry name" value="Synaptobrevin"/>
    <property type="match status" value="1"/>
</dbReference>
<dbReference type="SUPFAM" id="SSF64356">
    <property type="entry name" value="SNARE-like"/>
    <property type="match status" value="1"/>
</dbReference>
<dbReference type="RefSeq" id="XP_004333619.1">
    <property type="nucleotide sequence ID" value="XM_004333571.1"/>
</dbReference>
<comment type="similarity">
    <text evidence="4">Belongs to the synaptobrevin family.</text>
</comment>
<gene>
    <name evidence="18" type="ORF">ACA1_258690</name>
</gene>
<evidence type="ECO:0000313" key="19">
    <source>
        <dbReference type="Proteomes" id="UP000011083"/>
    </source>
</evidence>
<feature type="domain" description="Longin" evidence="16">
    <location>
        <begin position="6"/>
        <end position="113"/>
    </location>
</feature>
<keyword evidence="8" id="KW-0653">Protein transport</keyword>
<dbReference type="KEGG" id="acan:ACA1_258690"/>
<keyword evidence="11 14" id="KW-0175">Coiled coil</keyword>
<evidence type="ECO:0000256" key="13">
    <source>
        <dbReference type="ARBA" id="ARBA00023329"/>
    </source>
</evidence>
<keyword evidence="12 15" id="KW-0472">Membrane</keyword>
<evidence type="ECO:0000256" key="1">
    <source>
        <dbReference type="ARBA" id="ARBA00004156"/>
    </source>
</evidence>
<dbReference type="GO" id="GO:0005789">
    <property type="term" value="C:endoplasmic reticulum membrane"/>
    <property type="evidence" value="ECO:0007669"/>
    <property type="project" value="UniProtKB-SubCell"/>
</dbReference>
<keyword evidence="13" id="KW-0968">Cytoplasmic vesicle</keyword>
<protein>
    <submittedName>
        <fullName evidence="18">Vesicle trafficking protein, putative</fullName>
    </submittedName>
</protein>
<dbReference type="OrthoDB" id="1719357at2759"/>
<evidence type="ECO:0000256" key="14">
    <source>
        <dbReference type="PROSITE-ProRule" id="PRU00290"/>
    </source>
</evidence>
<dbReference type="CDD" id="cd14824">
    <property type="entry name" value="Longin"/>
    <property type="match status" value="1"/>
</dbReference>
<dbReference type="OMA" id="FIYWRFF"/>
<evidence type="ECO:0000256" key="9">
    <source>
        <dbReference type="ARBA" id="ARBA00022989"/>
    </source>
</evidence>
<dbReference type="SMART" id="SM01270">
    <property type="entry name" value="Longin"/>
    <property type="match status" value="1"/>
</dbReference>
<dbReference type="GeneID" id="14912033"/>
<keyword evidence="19" id="KW-1185">Reference proteome</keyword>
<evidence type="ECO:0000259" key="17">
    <source>
        <dbReference type="PROSITE" id="PS50892"/>
    </source>
</evidence>
<reference evidence="18 19" key="1">
    <citation type="journal article" date="2013" name="Genome Biol.">
        <title>Genome of Acanthamoeba castellanii highlights extensive lateral gene transfer and early evolution of tyrosine kinase signaling.</title>
        <authorList>
            <person name="Clarke M."/>
            <person name="Lohan A.J."/>
            <person name="Liu B."/>
            <person name="Lagkouvardos I."/>
            <person name="Roy S."/>
            <person name="Zafar N."/>
            <person name="Bertelli C."/>
            <person name="Schilde C."/>
            <person name="Kianianmomeni A."/>
            <person name="Burglin T.R."/>
            <person name="Frech C."/>
            <person name="Turcotte B."/>
            <person name="Kopec K.O."/>
            <person name="Synnott J.M."/>
            <person name="Choo C."/>
            <person name="Paponov I."/>
            <person name="Finkler A."/>
            <person name="Soon Heng Tan C."/>
            <person name="Hutchins A.P."/>
            <person name="Weinmeier T."/>
            <person name="Rattei T."/>
            <person name="Chu J.S."/>
            <person name="Gimenez G."/>
            <person name="Irimia M."/>
            <person name="Rigden D.J."/>
            <person name="Fitzpatrick D.A."/>
            <person name="Lorenzo-Morales J."/>
            <person name="Bateman A."/>
            <person name="Chiu C.H."/>
            <person name="Tang P."/>
            <person name="Hegemann P."/>
            <person name="Fromm H."/>
            <person name="Raoult D."/>
            <person name="Greub G."/>
            <person name="Miranda-Saavedra D."/>
            <person name="Chen N."/>
            <person name="Nash P."/>
            <person name="Ginger M.L."/>
            <person name="Horn M."/>
            <person name="Schaap P."/>
            <person name="Caler L."/>
            <person name="Loftus B."/>
        </authorList>
    </citation>
    <scope>NUCLEOTIDE SEQUENCE [LARGE SCALE GENOMIC DNA]</scope>
    <source>
        <strain evidence="18 19">Neff</strain>
    </source>
</reference>
<evidence type="ECO:0000256" key="2">
    <source>
        <dbReference type="ARBA" id="ARBA00004163"/>
    </source>
</evidence>
<accession>L8GHG3</accession>
<evidence type="ECO:0000256" key="11">
    <source>
        <dbReference type="ARBA" id="ARBA00023054"/>
    </source>
</evidence>
<dbReference type="Proteomes" id="UP000011083">
    <property type="component" value="Unassembled WGS sequence"/>
</dbReference>
<dbReference type="GO" id="GO:0030659">
    <property type="term" value="C:cytoplasmic vesicle membrane"/>
    <property type="evidence" value="ECO:0007669"/>
    <property type="project" value="UniProtKB-SubCell"/>
</dbReference>
<dbReference type="EMBL" id="KB008148">
    <property type="protein sequence ID" value="ELR11606.1"/>
    <property type="molecule type" value="Genomic_DNA"/>
</dbReference>
<dbReference type="InterPro" id="IPR010908">
    <property type="entry name" value="Longin_dom"/>
</dbReference>
<dbReference type="PROSITE" id="PS50892">
    <property type="entry name" value="V_SNARE"/>
    <property type="match status" value="1"/>
</dbReference>
<keyword evidence="7" id="KW-0256">Endoplasmic reticulum</keyword>
<evidence type="ECO:0000256" key="4">
    <source>
        <dbReference type="ARBA" id="ARBA00008025"/>
    </source>
</evidence>
<dbReference type="InterPro" id="IPR044565">
    <property type="entry name" value="Sec22"/>
</dbReference>
<feature type="transmembrane region" description="Helical" evidence="15">
    <location>
        <begin position="190"/>
        <end position="210"/>
    </location>
</feature>
<dbReference type="GO" id="GO:0000139">
    <property type="term" value="C:Golgi membrane"/>
    <property type="evidence" value="ECO:0007669"/>
    <property type="project" value="UniProtKB-SubCell"/>
</dbReference>
<comment type="subcellular location">
    <subcellularLocation>
        <location evidence="1">Cytoplasmic vesicle membrane</location>
    </subcellularLocation>
    <subcellularLocation>
        <location evidence="2">Endoplasmic reticulum membrane</location>
        <topology evidence="2">Single-pass type IV membrane protein</topology>
    </subcellularLocation>
    <subcellularLocation>
        <location evidence="3">Golgi apparatus membrane</location>
    </subcellularLocation>
</comment>
<dbReference type="Gene3D" id="1.20.5.110">
    <property type="match status" value="1"/>
</dbReference>
<dbReference type="GO" id="GO:0006888">
    <property type="term" value="P:endoplasmic reticulum to Golgi vesicle-mediated transport"/>
    <property type="evidence" value="ECO:0007669"/>
    <property type="project" value="InterPro"/>
</dbReference>
<sequence>MPQLTWIQRVSNPLILVAEENKDLDEFTQLAKKLFKTLKPNSPPRQIIEAGKYYFLYEIENDVCYLTLCDSSYPKKLAHAFIDEIKKEFDIQYGAEVRSATRPYAFIKFDTFIQKTKKLYLDTKSERNLDRVAKELTEVHQVMTRNIQEILSRGQKIDTVTRKSEQLVFESRLYEKRSQWLNTKLFWRKWAPAIIVAVILLLVVYLRFFWFY</sequence>
<dbReference type="CDD" id="cd15866">
    <property type="entry name" value="R-SNARE_SEC22"/>
    <property type="match status" value="1"/>
</dbReference>
<keyword evidence="5" id="KW-0813">Transport</keyword>
<dbReference type="AlphaFoldDB" id="L8GHG3"/>
<dbReference type="GO" id="GO:0006890">
    <property type="term" value="P:retrograde vesicle-mediated transport, Golgi to endoplasmic reticulum"/>
    <property type="evidence" value="ECO:0007669"/>
    <property type="project" value="InterPro"/>
</dbReference>
<evidence type="ECO:0000256" key="6">
    <source>
        <dbReference type="ARBA" id="ARBA00022692"/>
    </source>
</evidence>
<feature type="domain" description="V-SNARE coiled-coil homology" evidence="17">
    <location>
        <begin position="128"/>
        <end position="188"/>
    </location>
</feature>
<evidence type="ECO:0000256" key="10">
    <source>
        <dbReference type="ARBA" id="ARBA00023034"/>
    </source>
</evidence>
<name>L8GHG3_ACACF</name>
<dbReference type="PROSITE" id="PS50859">
    <property type="entry name" value="LONGIN"/>
    <property type="match status" value="1"/>
</dbReference>
<dbReference type="PANTHER" id="PTHR45837">
    <property type="entry name" value="VESICLE-TRAFFICKING PROTEIN SEC22B"/>
    <property type="match status" value="1"/>
</dbReference>
<proteinExistence type="inferred from homology"/>
<evidence type="ECO:0000313" key="18">
    <source>
        <dbReference type="EMBL" id="ELR11606.1"/>
    </source>
</evidence>
<dbReference type="STRING" id="1257118.L8GHG3"/>
<dbReference type="GO" id="GO:0015031">
    <property type="term" value="P:protein transport"/>
    <property type="evidence" value="ECO:0007669"/>
    <property type="project" value="UniProtKB-KW"/>
</dbReference>
<evidence type="ECO:0000259" key="16">
    <source>
        <dbReference type="PROSITE" id="PS50859"/>
    </source>
</evidence>
<evidence type="ECO:0000256" key="15">
    <source>
        <dbReference type="SAM" id="Phobius"/>
    </source>
</evidence>
<organism evidence="18 19">
    <name type="scientific">Acanthamoeba castellanii (strain ATCC 30010 / Neff)</name>
    <dbReference type="NCBI Taxonomy" id="1257118"/>
    <lineage>
        <taxon>Eukaryota</taxon>
        <taxon>Amoebozoa</taxon>
        <taxon>Discosea</taxon>
        <taxon>Longamoebia</taxon>
        <taxon>Centramoebida</taxon>
        <taxon>Acanthamoebidae</taxon>
        <taxon>Acanthamoeba</taxon>
    </lineage>
</organism>
<evidence type="ECO:0000256" key="12">
    <source>
        <dbReference type="ARBA" id="ARBA00023136"/>
    </source>
</evidence>
<evidence type="ECO:0000256" key="5">
    <source>
        <dbReference type="ARBA" id="ARBA00022448"/>
    </source>
</evidence>
<evidence type="ECO:0000256" key="3">
    <source>
        <dbReference type="ARBA" id="ARBA00004394"/>
    </source>
</evidence>
<dbReference type="Pfam" id="PF13774">
    <property type="entry name" value="Longin"/>
    <property type="match status" value="1"/>
</dbReference>
<dbReference type="InterPro" id="IPR042855">
    <property type="entry name" value="V_SNARE_CC"/>
</dbReference>
<dbReference type="SUPFAM" id="SSF58038">
    <property type="entry name" value="SNARE fusion complex"/>
    <property type="match status" value="1"/>
</dbReference>
<evidence type="ECO:0000256" key="8">
    <source>
        <dbReference type="ARBA" id="ARBA00022927"/>
    </source>
</evidence>
<evidence type="ECO:0000256" key="7">
    <source>
        <dbReference type="ARBA" id="ARBA00022824"/>
    </source>
</evidence>
<keyword evidence="9 15" id="KW-1133">Transmembrane helix</keyword>
<dbReference type="InterPro" id="IPR011012">
    <property type="entry name" value="Longin-like_dom_sf"/>
</dbReference>
<dbReference type="VEuPathDB" id="AmoebaDB:ACA1_258690"/>
<keyword evidence="10" id="KW-0333">Golgi apparatus</keyword>
<keyword evidence="6 15" id="KW-0812">Transmembrane</keyword>
<dbReference type="Gene3D" id="3.30.450.50">
    <property type="entry name" value="Longin domain"/>
    <property type="match status" value="1"/>
</dbReference>
<dbReference type="GO" id="GO:0005484">
    <property type="term" value="F:SNAP receptor activity"/>
    <property type="evidence" value="ECO:0007669"/>
    <property type="project" value="InterPro"/>
</dbReference>